<reference evidence="2 3" key="1">
    <citation type="submission" date="2020-08" db="EMBL/GenBank/DDBJ databases">
        <title>Sequencing the genomes of 1000 actinobacteria strains.</title>
        <authorList>
            <person name="Klenk H.-P."/>
        </authorList>
    </citation>
    <scope>NUCLEOTIDE SEQUENCE [LARGE SCALE GENOMIC DNA]</scope>
    <source>
        <strain evidence="2 3">DSM 24947</strain>
    </source>
</reference>
<accession>A0A7W7BPP8</accession>
<feature type="transmembrane region" description="Helical" evidence="1">
    <location>
        <begin position="45"/>
        <end position="70"/>
    </location>
</feature>
<dbReference type="AlphaFoldDB" id="A0A7W7BPP8"/>
<protein>
    <submittedName>
        <fullName evidence="2">Asparagine N-glycosylation enzyme membrane subunit Stt3</fullName>
    </submittedName>
</protein>
<feature type="transmembrane region" description="Helical" evidence="1">
    <location>
        <begin position="12"/>
        <end position="33"/>
    </location>
</feature>
<evidence type="ECO:0000313" key="2">
    <source>
        <dbReference type="EMBL" id="MBB4666535.1"/>
    </source>
</evidence>
<evidence type="ECO:0000256" key="1">
    <source>
        <dbReference type="SAM" id="Phobius"/>
    </source>
</evidence>
<keyword evidence="3" id="KW-1185">Reference proteome</keyword>
<keyword evidence="1" id="KW-1133">Transmembrane helix</keyword>
<keyword evidence="1" id="KW-0812">Transmembrane</keyword>
<dbReference type="EMBL" id="JACHMD010000001">
    <property type="protein sequence ID" value="MBB4666535.1"/>
    <property type="molecule type" value="Genomic_DNA"/>
</dbReference>
<organism evidence="2 3">
    <name type="scientific">Microbacterium marinum</name>
    <dbReference type="NCBI Taxonomy" id="421115"/>
    <lineage>
        <taxon>Bacteria</taxon>
        <taxon>Bacillati</taxon>
        <taxon>Actinomycetota</taxon>
        <taxon>Actinomycetes</taxon>
        <taxon>Micrococcales</taxon>
        <taxon>Microbacteriaceae</taxon>
        <taxon>Microbacterium</taxon>
    </lineage>
</organism>
<keyword evidence="1" id="KW-0472">Membrane</keyword>
<proteinExistence type="predicted"/>
<sequence length="80" mass="8381">MGEIERRRWTTGNITVLALSVVFIIVAIAFAILGTLSLSIENPNAVLGVGMLIGAAIVGIAGIAGIVYTIRNLVHPRPQS</sequence>
<gene>
    <name evidence="2" type="ORF">BKA24_001244</name>
</gene>
<dbReference type="RefSeq" id="WP_184216212.1">
    <property type="nucleotide sequence ID" value="NZ_JACHMD010000001.1"/>
</dbReference>
<dbReference type="Gene3D" id="1.10.4160.10">
    <property type="entry name" value="Hydantoin permease"/>
    <property type="match status" value="1"/>
</dbReference>
<comment type="caution">
    <text evidence="2">The sequence shown here is derived from an EMBL/GenBank/DDBJ whole genome shotgun (WGS) entry which is preliminary data.</text>
</comment>
<dbReference type="Proteomes" id="UP000573729">
    <property type="component" value="Unassembled WGS sequence"/>
</dbReference>
<name>A0A7W7BPP8_9MICO</name>
<evidence type="ECO:0000313" key="3">
    <source>
        <dbReference type="Proteomes" id="UP000573729"/>
    </source>
</evidence>